<sequence length="352" mass="37947">MAWQAPTWRGESPRQRGRGPPHQCMWHDRGFLPRLAVCFVHSLLGVVLEADERVGALVTPGVDRRREAALHAGGDLRLELRRIEGADEAVDASLQAAVDEEDGGLSHEPTRTTARTWVPRHERLRVALQHEPAHLRIRRHHHRRPEQVRPENRAPVLKAPLVDEGLRAGRVGAGHEVQCLAHHRPPEAAGPPPAPCSRPVPRIGDEGGAAASLPSALTLPTSNCYRRLALRPHTAAAARPGVNHRAALGRARIAPRRSSTAPLLPPAREPRELLVFILLRPLLGVQQAGREVQRGQAVTVAPAPGEGARGDGGPARERRGEGRRSGRAEGTQGGVRGGAARQPVGVNERGAS</sequence>
<gene>
    <name evidence="2" type="ORF">SETIT_5G043600v2</name>
</gene>
<feature type="region of interest" description="Disordered" evidence="1">
    <location>
        <begin position="289"/>
        <end position="352"/>
    </location>
</feature>
<accession>A0A368R305</accession>
<protein>
    <submittedName>
        <fullName evidence="2">Uncharacterized protein</fullName>
    </submittedName>
</protein>
<reference evidence="2" key="1">
    <citation type="journal article" date="2012" name="Nat. Biotechnol.">
        <title>Reference genome sequence of the model plant Setaria.</title>
        <authorList>
            <person name="Bennetzen J.L."/>
            <person name="Schmutz J."/>
            <person name="Wang H."/>
            <person name="Percifield R."/>
            <person name="Hawkins J."/>
            <person name="Pontaroli A.C."/>
            <person name="Estep M."/>
            <person name="Feng L."/>
            <person name="Vaughn J.N."/>
            <person name="Grimwood J."/>
            <person name="Jenkins J."/>
            <person name="Barry K."/>
            <person name="Lindquist E."/>
            <person name="Hellsten U."/>
            <person name="Deshpande S."/>
            <person name="Wang X."/>
            <person name="Wu X."/>
            <person name="Mitros T."/>
            <person name="Triplett J."/>
            <person name="Yang X."/>
            <person name="Ye C.Y."/>
            <person name="Mauro-Herrera M."/>
            <person name="Wang L."/>
            <person name="Li P."/>
            <person name="Sharma M."/>
            <person name="Sharma R."/>
            <person name="Ronald P.C."/>
            <person name="Panaud O."/>
            <person name="Kellogg E.A."/>
            <person name="Brutnell T.P."/>
            <person name="Doust A.N."/>
            <person name="Tuskan G.A."/>
            <person name="Rokhsar D."/>
            <person name="Devos K.M."/>
        </authorList>
    </citation>
    <scope>NUCLEOTIDE SEQUENCE [LARGE SCALE GENOMIC DNA]</scope>
    <source>
        <strain evidence="2">Yugu1</strain>
    </source>
</reference>
<organism evidence="2">
    <name type="scientific">Setaria italica</name>
    <name type="common">Foxtail millet</name>
    <name type="synonym">Panicum italicum</name>
    <dbReference type="NCBI Taxonomy" id="4555"/>
    <lineage>
        <taxon>Eukaryota</taxon>
        <taxon>Viridiplantae</taxon>
        <taxon>Streptophyta</taxon>
        <taxon>Embryophyta</taxon>
        <taxon>Tracheophyta</taxon>
        <taxon>Spermatophyta</taxon>
        <taxon>Magnoliopsida</taxon>
        <taxon>Liliopsida</taxon>
        <taxon>Poales</taxon>
        <taxon>Poaceae</taxon>
        <taxon>PACMAD clade</taxon>
        <taxon>Panicoideae</taxon>
        <taxon>Panicodae</taxon>
        <taxon>Paniceae</taxon>
        <taxon>Cenchrinae</taxon>
        <taxon>Setaria</taxon>
    </lineage>
</organism>
<dbReference type="AlphaFoldDB" id="A0A368R305"/>
<feature type="compositionally biased region" description="Basic and acidic residues" evidence="1">
    <location>
        <begin position="314"/>
        <end position="327"/>
    </location>
</feature>
<evidence type="ECO:0000256" key="1">
    <source>
        <dbReference type="SAM" id="MobiDB-lite"/>
    </source>
</evidence>
<reference evidence="2" key="2">
    <citation type="submission" date="2015-07" db="EMBL/GenBank/DDBJ databases">
        <authorList>
            <person name="Noorani M."/>
        </authorList>
    </citation>
    <scope>NUCLEOTIDE SEQUENCE</scope>
    <source>
        <strain evidence="2">Yugu1</strain>
    </source>
</reference>
<name>A0A368R305_SETIT</name>
<evidence type="ECO:0000313" key="2">
    <source>
        <dbReference type="EMBL" id="RCV23920.1"/>
    </source>
</evidence>
<dbReference type="EMBL" id="CM003532">
    <property type="protein sequence ID" value="RCV23920.1"/>
    <property type="molecule type" value="Genomic_DNA"/>
</dbReference>
<feature type="region of interest" description="Disordered" evidence="1">
    <location>
        <begin position="1"/>
        <end position="21"/>
    </location>
</feature>
<proteinExistence type="predicted"/>